<evidence type="ECO:0000256" key="2">
    <source>
        <dbReference type="SAM" id="MobiDB-lite"/>
    </source>
</evidence>
<dbReference type="PANTHER" id="PTHR32305">
    <property type="match status" value="1"/>
</dbReference>
<protein>
    <recommendedName>
        <fullName evidence="4">Teneurin-like YD-shell domain-containing protein</fullName>
    </recommendedName>
</protein>
<dbReference type="InterPro" id="IPR035986">
    <property type="entry name" value="PKD_dom_sf"/>
</dbReference>
<dbReference type="SUPFAM" id="SSF49299">
    <property type="entry name" value="PKD domain"/>
    <property type="match status" value="1"/>
</dbReference>
<dbReference type="Gene3D" id="2.180.10.10">
    <property type="entry name" value="RHS repeat-associated core"/>
    <property type="match status" value="1"/>
</dbReference>
<keyword evidence="3" id="KW-0732">Signal</keyword>
<comment type="caution">
    <text evidence="5">The sequence shown here is derived from an EMBL/GenBank/DDBJ whole genome shotgun (WGS) entry which is preliminary data.</text>
</comment>
<feature type="signal peptide" evidence="3">
    <location>
        <begin position="1"/>
        <end position="22"/>
    </location>
</feature>
<feature type="region of interest" description="Disordered" evidence="2">
    <location>
        <begin position="975"/>
        <end position="998"/>
    </location>
</feature>
<organism evidence="5 6">
    <name type="scientific">Stenotrophomonas maltophilia</name>
    <name type="common">Pseudomonas maltophilia</name>
    <name type="synonym">Xanthomonas maltophilia</name>
    <dbReference type="NCBI Taxonomy" id="40324"/>
    <lineage>
        <taxon>Bacteria</taxon>
        <taxon>Pseudomonadati</taxon>
        <taxon>Pseudomonadota</taxon>
        <taxon>Gammaproteobacteria</taxon>
        <taxon>Lysobacterales</taxon>
        <taxon>Lysobacteraceae</taxon>
        <taxon>Stenotrophomonas</taxon>
        <taxon>Stenotrophomonas maltophilia group</taxon>
    </lineage>
</organism>
<dbReference type="RefSeq" id="WP_065198252.1">
    <property type="nucleotide sequence ID" value="NZ_LYVJ01000003.1"/>
</dbReference>
<dbReference type="Pfam" id="PF17957">
    <property type="entry name" value="Big_7"/>
    <property type="match status" value="1"/>
</dbReference>
<dbReference type="InterPro" id="IPR013783">
    <property type="entry name" value="Ig-like_fold"/>
</dbReference>
<evidence type="ECO:0000259" key="4">
    <source>
        <dbReference type="Pfam" id="PF25023"/>
    </source>
</evidence>
<dbReference type="NCBIfam" id="TIGR03696">
    <property type="entry name" value="Rhs_assc_core"/>
    <property type="match status" value="1"/>
</dbReference>
<reference evidence="5 6" key="1">
    <citation type="submission" date="2016-05" db="EMBL/GenBank/DDBJ databases">
        <title>Draft Genome Sequences of Stenotrophomonas maltophilia Strains Sm32COP, Sm41DVV, Sm46PAILV, SmF3, SmF22, SmSOFb1 and SmCVFa1, Isolated from Different Manures, in France.</title>
        <authorList>
            <person name="Nazaret S."/>
            <person name="Bodilis J."/>
        </authorList>
    </citation>
    <scope>NUCLEOTIDE SEQUENCE [LARGE SCALE GENOMIC DNA]</scope>
    <source>
        <strain evidence="5 6">Sm46PAILV</strain>
    </source>
</reference>
<accession>A0A1A6XZQ7</accession>
<evidence type="ECO:0000313" key="5">
    <source>
        <dbReference type="EMBL" id="OBU69047.1"/>
    </source>
</evidence>
<dbReference type="InterPro" id="IPR056823">
    <property type="entry name" value="TEN-like_YD-shell"/>
</dbReference>
<dbReference type="PANTHER" id="PTHR32305:SF15">
    <property type="entry name" value="PROTEIN RHSA-RELATED"/>
    <property type="match status" value="1"/>
</dbReference>
<evidence type="ECO:0000256" key="1">
    <source>
        <dbReference type="ARBA" id="ARBA00022737"/>
    </source>
</evidence>
<dbReference type="EMBL" id="LYVJ01000003">
    <property type="protein sequence ID" value="OBU69047.1"/>
    <property type="molecule type" value="Genomic_DNA"/>
</dbReference>
<evidence type="ECO:0000256" key="3">
    <source>
        <dbReference type="SAM" id="SignalP"/>
    </source>
</evidence>
<feature type="domain" description="Teneurin-like YD-shell" evidence="4">
    <location>
        <begin position="544"/>
        <end position="831"/>
    </location>
</feature>
<gene>
    <name evidence="5" type="ORF">A9K58_04770</name>
</gene>
<feature type="compositionally biased region" description="Basic and acidic residues" evidence="2">
    <location>
        <begin position="982"/>
        <end position="998"/>
    </location>
</feature>
<dbReference type="InterPro" id="IPR022385">
    <property type="entry name" value="Rhs_assc_core"/>
</dbReference>
<sequence>MHMILLRLIVLASVLVAPLSRAQSNPYVSVSFGSPVNGAVYQAPATVTATASAFTIDDGVYVSQLQILQGTQVLASTNRDSTLSYTLSSLGPGSYTLRASARSNLGGTSSKSVSFTVVQPGDRPPVISLNPATGQPFIGPAQVNLSATASDPDGQVVRVDYHANGTFIGSSTSAGFGLTWANVAPGSHSVTGTATDNNGKSTTSAPITVVVEQSVIRGNIDGITQDASGRYFLRGWACSSGYSAPIYVHVYVNGSYGTGSFWKALPANQASDPSVAAACQSTGGQHRFSVEVDDGLRASHANQLVYVHGISPAGAENALLANSGLHRVPPPLNLSRRYVYDAQQRLCKVIEPETGSTVMEYDASGNLVWSASGLNLPDPNSCDRAAAEASGSVVRRTYDARNRLARLTFPDSLGNQVWSYTPDGLPSQVTTSNDAGSLTHNHYAYNKRRLLTAERLEQPGVYDGTITYTYSANGHVAGQGWPSGLLADYAPNALGQPTGVGSFASNVRYFPNGAISQFTYGNGIVHSLRQNTRQLPARSTDAGVIDFDIRYDANGNVSDVYDVALGADYDRHMTYDHLDRLVSAGSSHFGGDHWHRFGYDALDNLRSWTLAGVKDHHYWYDANNRLTNVRDSLGNTVTGLAYDVQGNLKVKNGQGYAFDHGNRLRGVDGLESYRYDAHGLRILAHVPGSGNVLSQYAQDGRLVFQSDERQGVNRDFVHLGGSLIARREHRNGIATTTYLHTDALGSPVASTDQSGQVKERTYYEPFGAAIGKVVDGPGYTGHVMDGITGLTYMQQRYYDPTIGRFLSVDPVTAYEKPMTNFNRYMYALNNPYKFTDPDGRDVVFSVDPNGAGGNGHTSLYFQDGKGNWYQYDQGAAGDGGSSGDYGFVSGRSTQAGVSIQPVDSKAVPADGLRISTTSKQDAKIADSAVKSADAHNSGKTEYNLYSNNCTDAAVDVVNGSGAGITVSNPATTVKPNSWMSEVKNDKNAVKIENPDKKR</sequence>
<dbReference type="InterPro" id="IPR050708">
    <property type="entry name" value="T6SS_VgrG/RHS"/>
</dbReference>
<dbReference type="Proteomes" id="UP000092256">
    <property type="component" value="Unassembled WGS sequence"/>
</dbReference>
<keyword evidence="1" id="KW-0677">Repeat</keyword>
<dbReference type="Gene3D" id="2.60.40.10">
    <property type="entry name" value="Immunoglobulins"/>
    <property type="match status" value="2"/>
</dbReference>
<dbReference type="AlphaFoldDB" id="A0A1A6XZQ7"/>
<dbReference type="Pfam" id="PF25023">
    <property type="entry name" value="TEN_YD-shell"/>
    <property type="match status" value="1"/>
</dbReference>
<proteinExistence type="predicted"/>
<feature type="chain" id="PRO_5008353790" description="Teneurin-like YD-shell domain-containing protein" evidence="3">
    <location>
        <begin position="23"/>
        <end position="998"/>
    </location>
</feature>
<evidence type="ECO:0000313" key="6">
    <source>
        <dbReference type="Proteomes" id="UP000092256"/>
    </source>
</evidence>
<name>A0A1A6XZQ7_STEMA</name>